<feature type="chain" id="PRO_5044517649" description="Carboxylic ester hydrolase" evidence="3">
    <location>
        <begin position="23"/>
        <end position="514"/>
    </location>
</feature>
<protein>
    <recommendedName>
        <fullName evidence="3">Carboxylic ester hydrolase</fullName>
        <ecNumber evidence="3">3.1.1.-</ecNumber>
    </recommendedName>
</protein>
<proteinExistence type="inferred from homology"/>
<dbReference type="EC" id="3.1.1.-" evidence="3"/>
<evidence type="ECO:0000259" key="4">
    <source>
        <dbReference type="Pfam" id="PF00135"/>
    </source>
</evidence>
<gene>
    <name evidence="5 7" type="ORF">P152DRAFT_516585</name>
</gene>
<comment type="similarity">
    <text evidence="1 3">Belongs to the type-B carboxylesterase/lipase family.</text>
</comment>
<name>A0A6G1FVG3_9PEZI</name>
<reference evidence="7" key="2">
    <citation type="submission" date="2020-04" db="EMBL/GenBank/DDBJ databases">
        <authorList>
            <consortium name="NCBI Genome Project"/>
        </authorList>
    </citation>
    <scope>NUCLEOTIDE SEQUENCE</scope>
    <source>
        <strain evidence="7">CBS 781.70</strain>
    </source>
</reference>
<feature type="domain" description="Carboxylesterase type B" evidence="4">
    <location>
        <begin position="29"/>
        <end position="358"/>
    </location>
</feature>
<dbReference type="RefSeq" id="XP_033531282.1">
    <property type="nucleotide sequence ID" value="XM_033682957.1"/>
</dbReference>
<evidence type="ECO:0000313" key="6">
    <source>
        <dbReference type="Proteomes" id="UP000504638"/>
    </source>
</evidence>
<evidence type="ECO:0000313" key="5">
    <source>
        <dbReference type="EMBL" id="KAF1809651.1"/>
    </source>
</evidence>
<organism evidence="5">
    <name type="scientific">Eremomyces bilateralis CBS 781.70</name>
    <dbReference type="NCBI Taxonomy" id="1392243"/>
    <lineage>
        <taxon>Eukaryota</taxon>
        <taxon>Fungi</taxon>
        <taxon>Dikarya</taxon>
        <taxon>Ascomycota</taxon>
        <taxon>Pezizomycotina</taxon>
        <taxon>Dothideomycetes</taxon>
        <taxon>Dothideomycetes incertae sedis</taxon>
        <taxon>Eremomycetales</taxon>
        <taxon>Eremomycetaceae</taxon>
        <taxon>Eremomyces</taxon>
    </lineage>
</organism>
<accession>A0A6G1FVG3</accession>
<dbReference type="PANTHER" id="PTHR43918">
    <property type="entry name" value="ACETYLCHOLINESTERASE"/>
    <property type="match status" value="1"/>
</dbReference>
<dbReference type="PANTHER" id="PTHR43918:SF4">
    <property type="entry name" value="CARBOXYLIC ESTER HYDROLASE"/>
    <property type="match status" value="1"/>
</dbReference>
<feature type="signal peptide" evidence="3">
    <location>
        <begin position="1"/>
        <end position="22"/>
    </location>
</feature>
<keyword evidence="6" id="KW-1185">Reference proteome</keyword>
<reference evidence="5 7" key="1">
    <citation type="submission" date="2020-01" db="EMBL/GenBank/DDBJ databases">
        <authorList>
            <consortium name="DOE Joint Genome Institute"/>
            <person name="Haridas S."/>
            <person name="Albert R."/>
            <person name="Binder M."/>
            <person name="Bloem J."/>
            <person name="Labutti K."/>
            <person name="Salamov A."/>
            <person name="Andreopoulos B."/>
            <person name="Baker S.E."/>
            <person name="Barry K."/>
            <person name="Bills G."/>
            <person name="Bluhm B.H."/>
            <person name="Cannon C."/>
            <person name="Castanera R."/>
            <person name="Culley D.E."/>
            <person name="Daum C."/>
            <person name="Ezra D."/>
            <person name="Gonzalez J.B."/>
            <person name="Henrissat B."/>
            <person name="Kuo A."/>
            <person name="Liang C."/>
            <person name="Lipzen A."/>
            <person name="Lutzoni F."/>
            <person name="Magnuson J."/>
            <person name="Mondo S."/>
            <person name="Nolan M."/>
            <person name="Ohm R."/>
            <person name="Pangilinan J."/>
            <person name="Park H.-J."/>
            <person name="Ramirez L."/>
            <person name="Alfaro M."/>
            <person name="Sun H."/>
            <person name="Tritt A."/>
            <person name="Yoshinaga Y."/>
            <person name="Zwiers L.-H."/>
            <person name="Turgeon B.G."/>
            <person name="Goodwin S.B."/>
            <person name="Spatafora J.W."/>
            <person name="Crous P.W."/>
            <person name="Grigoriev I.V."/>
        </authorList>
    </citation>
    <scope>NUCLEOTIDE SEQUENCE</scope>
    <source>
        <strain evidence="5 7">CBS 781.70</strain>
    </source>
</reference>
<evidence type="ECO:0000313" key="7">
    <source>
        <dbReference type="RefSeq" id="XP_033531282.1"/>
    </source>
</evidence>
<dbReference type="OrthoDB" id="408631at2759"/>
<dbReference type="GeneID" id="54423527"/>
<dbReference type="InterPro" id="IPR029058">
    <property type="entry name" value="AB_hydrolase_fold"/>
</dbReference>
<dbReference type="InterPro" id="IPR050654">
    <property type="entry name" value="AChE-related_enzymes"/>
</dbReference>
<evidence type="ECO:0000256" key="2">
    <source>
        <dbReference type="ARBA" id="ARBA00022801"/>
    </source>
</evidence>
<dbReference type="EMBL" id="ML975171">
    <property type="protein sequence ID" value="KAF1809651.1"/>
    <property type="molecule type" value="Genomic_DNA"/>
</dbReference>
<dbReference type="InterPro" id="IPR019826">
    <property type="entry name" value="Carboxylesterase_B_AS"/>
</dbReference>
<dbReference type="InterPro" id="IPR002018">
    <property type="entry name" value="CarbesteraseB"/>
</dbReference>
<keyword evidence="3" id="KW-0732">Signal</keyword>
<dbReference type="Gene3D" id="3.40.50.1820">
    <property type="entry name" value="alpha/beta hydrolase"/>
    <property type="match status" value="1"/>
</dbReference>
<dbReference type="Pfam" id="PF00135">
    <property type="entry name" value="COesterase"/>
    <property type="match status" value="1"/>
</dbReference>
<evidence type="ECO:0000256" key="1">
    <source>
        <dbReference type="ARBA" id="ARBA00005964"/>
    </source>
</evidence>
<keyword evidence="2 3" id="KW-0378">Hydrolase</keyword>
<sequence length="514" mass="56014">MLPTTYLHSLASLAVLLHPVSAWAVGKGVETTSGRVQGHAASEYPEVSEYLGIPYVAPPVGDLRWMPPQRLRRKHDRKPFIADKFSADCPALYSPVVNTSNPIATAVQTSLSQIGHVQSEDCLTLNIWTKPQCGERKKAVLVWIYGGGFQTGASNNPSYNGQTFAEKSDVVVVSFNYRLNLFGFPSAPGIPELNLGILDQRAAVEWVRDNIARFGGDPNRITLFGESAGSRAVDIYAYAWADAKDPIVNGFICESGSAPFTTGNTLNPELWYSLSERLGCGGAEKGNATVTCMRTKPFQDILDASKTSPGKPGLFRRFYPVTDEKVVFSDYEKRAATGRFIQKPLLIGNNDNEYGLQSTIAKLQGATMSNTSILLGNLGYQCSARVQAQRRRDNAVHSWRYRWMGVFPNQAIAPDAGAWHGSEISHVFGTLGVFGTVPATPEQVQVSKLMNTAWAAFAKSPKYGLLKLGWPLYNETENSLILLADKNGPGATFVPGGKFDAQCNLITNNVPQLP</sequence>
<reference evidence="7" key="3">
    <citation type="submission" date="2025-04" db="UniProtKB">
        <authorList>
            <consortium name="RefSeq"/>
        </authorList>
    </citation>
    <scope>IDENTIFICATION</scope>
    <source>
        <strain evidence="7">CBS 781.70</strain>
    </source>
</reference>
<dbReference type="GO" id="GO:0052689">
    <property type="term" value="F:carboxylic ester hydrolase activity"/>
    <property type="evidence" value="ECO:0007669"/>
    <property type="project" value="TreeGrafter"/>
</dbReference>
<dbReference type="AlphaFoldDB" id="A0A6G1FVG3"/>
<evidence type="ECO:0000256" key="3">
    <source>
        <dbReference type="RuleBase" id="RU361235"/>
    </source>
</evidence>
<dbReference type="PROSITE" id="PS00122">
    <property type="entry name" value="CARBOXYLESTERASE_B_1"/>
    <property type="match status" value="1"/>
</dbReference>
<dbReference type="Proteomes" id="UP000504638">
    <property type="component" value="Unplaced"/>
</dbReference>
<dbReference type="SUPFAM" id="SSF53474">
    <property type="entry name" value="alpha/beta-Hydrolases"/>
    <property type="match status" value="1"/>
</dbReference>